<dbReference type="GO" id="GO:0009749">
    <property type="term" value="P:response to glucose"/>
    <property type="evidence" value="ECO:0007669"/>
    <property type="project" value="EnsemblPlants"/>
</dbReference>
<dbReference type="GO" id="GO:0030688">
    <property type="term" value="C:preribosome, small subunit precursor"/>
    <property type="evidence" value="ECO:0007669"/>
    <property type="project" value="TreeGrafter"/>
</dbReference>
<keyword evidence="7" id="KW-1185">Reference proteome</keyword>
<dbReference type="PANTHER" id="PTHR13102">
    <property type="entry name" value="NUCLEOLAR PROTEIN 9"/>
    <property type="match status" value="1"/>
</dbReference>
<feature type="compositionally biased region" description="Polar residues" evidence="5">
    <location>
        <begin position="660"/>
        <end position="681"/>
    </location>
</feature>
<dbReference type="InterPro" id="IPR040000">
    <property type="entry name" value="NOP9"/>
</dbReference>
<evidence type="ECO:0000256" key="5">
    <source>
        <dbReference type="SAM" id="MobiDB-lite"/>
    </source>
</evidence>
<dbReference type="Gene3D" id="1.25.10.10">
    <property type="entry name" value="Leucine-rich Repeat Variant"/>
    <property type="match status" value="2"/>
</dbReference>
<dbReference type="Pfam" id="PF22493">
    <property type="entry name" value="PUF_NOP9"/>
    <property type="match status" value="1"/>
</dbReference>
<dbReference type="GO" id="GO:0000447">
    <property type="term" value="P:endonucleolytic cleavage in ITS1 to separate SSU-rRNA from 5.8S rRNA and LSU-rRNA from tricistronic rRNA transcript (SSU-rRNA, 5.8S rRNA, LSU-rRNA)"/>
    <property type="evidence" value="ECO:0007669"/>
    <property type="project" value="TreeGrafter"/>
</dbReference>
<dbReference type="GO" id="GO:0030686">
    <property type="term" value="C:90S preribosome"/>
    <property type="evidence" value="ECO:0007669"/>
    <property type="project" value="TreeGrafter"/>
</dbReference>
<feature type="compositionally biased region" description="Basic and acidic residues" evidence="5">
    <location>
        <begin position="714"/>
        <end position="730"/>
    </location>
</feature>
<protein>
    <submittedName>
        <fullName evidence="6">Uncharacterized protein</fullName>
    </submittedName>
</protein>
<dbReference type="AlphaFoldDB" id="A0A7N0TNN1"/>
<dbReference type="InterPro" id="IPR011989">
    <property type="entry name" value="ARM-like"/>
</dbReference>
<dbReference type="GO" id="GO:0000056">
    <property type="term" value="P:ribosomal small subunit export from nucleus"/>
    <property type="evidence" value="ECO:0007669"/>
    <property type="project" value="TreeGrafter"/>
</dbReference>
<dbReference type="Gramene" id="Kaladp0040s0563.1.v1.1">
    <property type="protein sequence ID" value="Kaladp0040s0563.1.v1.1"/>
    <property type="gene ID" value="Kaladp0040s0563.v1.1"/>
</dbReference>
<feature type="compositionally biased region" description="Polar residues" evidence="5">
    <location>
        <begin position="698"/>
        <end position="713"/>
    </location>
</feature>
<dbReference type="GO" id="GO:0000480">
    <property type="term" value="P:endonucleolytic cleavage in 5'-ETS of tricistronic rRNA transcript (SSU-rRNA, 5.8S rRNA, LSU-rRNA)"/>
    <property type="evidence" value="ECO:0007669"/>
    <property type="project" value="TreeGrafter"/>
</dbReference>
<dbReference type="InterPro" id="IPR016024">
    <property type="entry name" value="ARM-type_fold"/>
</dbReference>
<evidence type="ECO:0000256" key="1">
    <source>
        <dbReference type="ARBA" id="ARBA00022737"/>
    </source>
</evidence>
<dbReference type="PANTHER" id="PTHR13102:SF0">
    <property type="entry name" value="NUCLEOLAR PROTEIN 9"/>
    <property type="match status" value="1"/>
</dbReference>
<dbReference type="GO" id="GO:0000472">
    <property type="term" value="P:endonucleolytic cleavage to generate mature 5'-end of SSU-rRNA from (SSU-rRNA, 5.8S rRNA, LSU-rRNA)"/>
    <property type="evidence" value="ECO:0007669"/>
    <property type="project" value="TreeGrafter"/>
</dbReference>
<feature type="compositionally biased region" description="Basic residues" evidence="5">
    <location>
        <begin position="34"/>
        <end position="47"/>
    </location>
</feature>
<feature type="compositionally biased region" description="Basic residues" evidence="5">
    <location>
        <begin position="731"/>
        <end position="742"/>
    </location>
</feature>
<feature type="compositionally biased region" description="Basic and acidic residues" evidence="5">
    <location>
        <begin position="682"/>
        <end position="697"/>
    </location>
</feature>
<evidence type="ECO:0000256" key="2">
    <source>
        <dbReference type="ARBA" id="ARBA00022845"/>
    </source>
</evidence>
<feature type="region of interest" description="Disordered" evidence="5">
    <location>
        <begin position="33"/>
        <end position="83"/>
    </location>
</feature>
<sequence>MVSVGFRALPQRNIRRSVWREDILMGGEYDGYNHGKRNKGMNRKSNKGHNGSEQKIGVGHGRNDDRNSRKFSKNQNYEGTTTSHIRKQADPEAVKYFSEISNLFESNSVDVDERSVICGNALEEARGKEVELSTDYIISHTLQTLLEGCDIDHLCNFLINCGRDLSLIATDKSGSHVIETALKSLASHLQDSDTWPTVEDTLRKICEMLAESPLDVMFNCYGSHVLRRLLCLCKGVSLDSPEFHGRKSRSVLAERLNLKASRSDENSLQHVHQGFPELLKFLVFEILRKSSKKDISAMLVDQQCSLVLQTALRMLAGLDSELMRAIQILLGISSGIGKGETIDVHKARKFLNLMKDTAFSHLMEVILQVAPDTVYDELLTSVFRNALVDLSLDNCGNFVVQALIAHARNKEHMELIWTEISPCFKDLLATGKPGVIASLVSASQRLDTHGHECCKALAAAVADESPMSVVPRLLFLESYFYCNDKANWKWPSGVKMHLMGSMILQTVFRYPSVFTQPFINSITGMEVEYALDMAKDASGSRVLEAFLSSNASGKHKRKIVAKLKGHFGELSMKPSSSFTVEKCFSVSNLSLKEMITSELLAMRKELSKTREGPYLLMKFDADGYARQPEQWRSRLKTKETVLNDFYDTFGPGDKKDTKTNHFLSSANHTTTRNSVKSSADQITERNSVKSLRMEIDHSLSTTPNTNAKSSNKRSSSDKGENAKHATDDHRSKKRKKKHDGKA</sequence>
<dbReference type="InterPro" id="IPR001313">
    <property type="entry name" value="Pumilio_RNA-bd_rpt"/>
</dbReference>
<organism evidence="6 7">
    <name type="scientific">Kalanchoe fedtschenkoi</name>
    <name type="common">Lavender scallops</name>
    <name type="synonym">South American air plant</name>
    <dbReference type="NCBI Taxonomy" id="63787"/>
    <lineage>
        <taxon>Eukaryota</taxon>
        <taxon>Viridiplantae</taxon>
        <taxon>Streptophyta</taxon>
        <taxon>Embryophyta</taxon>
        <taxon>Tracheophyta</taxon>
        <taxon>Spermatophyta</taxon>
        <taxon>Magnoliopsida</taxon>
        <taxon>eudicotyledons</taxon>
        <taxon>Gunneridae</taxon>
        <taxon>Pentapetalae</taxon>
        <taxon>Saxifragales</taxon>
        <taxon>Crassulaceae</taxon>
        <taxon>Kalanchoe</taxon>
    </lineage>
</organism>
<dbReference type="SMART" id="SM00025">
    <property type="entry name" value="Pumilio"/>
    <property type="match status" value="4"/>
</dbReference>
<feature type="compositionally biased region" description="Polar residues" evidence="5">
    <location>
        <begin position="73"/>
        <end position="83"/>
    </location>
</feature>
<evidence type="ECO:0000313" key="7">
    <source>
        <dbReference type="Proteomes" id="UP000594263"/>
    </source>
</evidence>
<dbReference type="GO" id="GO:0005730">
    <property type="term" value="C:nucleolus"/>
    <property type="evidence" value="ECO:0007669"/>
    <property type="project" value="EnsemblPlants"/>
</dbReference>
<evidence type="ECO:0000313" key="6">
    <source>
        <dbReference type="EnsemblPlants" id="Kaladp0040s0563.1.v1.1"/>
    </source>
</evidence>
<dbReference type="SUPFAM" id="SSF48371">
    <property type="entry name" value="ARM repeat"/>
    <property type="match status" value="1"/>
</dbReference>
<keyword evidence="1" id="KW-0677">Repeat</keyword>
<name>A0A7N0TNN1_KALFE</name>
<evidence type="ECO:0000256" key="3">
    <source>
        <dbReference type="ARBA" id="ARBA00022884"/>
    </source>
</evidence>
<dbReference type="PROSITE" id="PS50302">
    <property type="entry name" value="PUM"/>
    <property type="match status" value="1"/>
</dbReference>
<keyword evidence="2" id="KW-0810">Translation regulation</keyword>
<reference evidence="6" key="1">
    <citation type="submission" date="2021-01" db="UniProtKB">
        <authorList>
            <consortium name="EnsemblPlants"/>
        </authorList>
    </citation>
    <scope>IDENTIFICATION</scope>
</reference>
<dbReference type="GO" id="GO:0009744">
    <property type="term" value="P:response to sucrose"/>
    <property type="evidence" value="ECO:0007669"/>
    <property type="project" value="EnsemblPlants"/>
</dbReference>
<dbReference type="OMA" id="CNSYGSH"/>
<dbReference type="GO" id="GO:0006417">
    <property type="term" value="P:regulation of translation"/>
    <property type="evidence" value="ECO:0007669"/>
    <property type="project" value="UniProtKB-KW"/>
</dbReference>
<evidence type="ECO:0000256" key="4">
    <source>
        <dbReference type="PROSITE-ProRule" id="PRU00317"/>
    </source>
</evidence>
<dbReference type="EnsemblPlants" id="Kaladp0040s0563.1.v1.1">
    <property type="protein sequence ID" value="Kaladp0040s0563.1.v1.1"/>
    <property type="gene ID" value="Kaladp0040s0563.v1.1"/>
</dbReference>
<dbReference type="Proteomes" id="UP000594263">
    <property type="component" value="Unplaced"/>
</dbReference>
<feature type="region of interest" description="Disordered" evidence="5">
    <location>
        <begin position="656"/>
        <end position="742"/>
    </location>
</feature>
<proteinExistence type="predicted"/>
<feature type="repeat" description="Pumilio" evidence="4">
    <location>
        <begin position="381"/>
        <end position="418"/>
    </location>
</feature>
<keyword evidence="3" id="KW-0694">RNA-binding</keyword>
<dbReference type="GO" id="GO:0003723">
    <property type="term" value="F:RNA binding"/>
    <property type="evidence" value="ECO:0007669"/>
    <property type="project" value="UniProtKB-KW"/>
</dbReference>
<accession>A0A7N0TNN1</accession>